<dbReference type="Proteomes" id="UP000785679">
    <property type="component" value="Unassembled WGS sequence"/>
</dbReference>
<sequence>MANPFDNQGAYAILNKESNLGEKLGDATADDVLYLARRVKKMRQKIVELRDVIDVIYDVKYCGRGIEEVARRYIEGQREKERKVRERVNVLKKRGRAVVAGKSDADQLGDQSFK</sequence>
<reference evidence="1" key="1">
    <citation type="submission" date="2019-06" db="EMBL/GenBank/DDBJ databases">
        <authorList>
            <person name="Zheng W."/>
        </authorList>
    </citation>
    <scope>NUCLEOTIDE SEQUENCE</scope>
    <source>
        <strain evidence="1">QDHG01</strain>
    </source>
</reference>
<comment type="caution">
    <text evidence="1">The sequence shown here is derived from an EMBL/GenBank/DDBJ whole genome shotgun (WGS) entry which is preliminary data.</text>
</comment>
<dbReference type="EMBL" id="RRYP01008947">
    <property type="protein sequence ID" value="TNV79405.1"/>
    <property type="molecule type" value="Genomic_DNA"/>
</dbReference>
<name>A0A8J8NSI4_HALGN</name>
<evidence type="ECO:0000313" key="2">
    <source>
        <dbReference type="Proteomes" id="UP000785679"/>
    </source>
</evidence>
<accession>A0A8J8NSI4</accession>
<gene>
    <name evidence="1" type="ORF">FGO68_gene5328</name>
</gene>
<proteinExistence type="predicted"/>
<protein>
    <submittedName>
        <fullName evidence="1">Uncharacterized protein</fullName>
    </submittedName>
</protein>
<evidence type="ECO:0000313" key="1">
    <source>
        <dbReference type="EMBL" id="TNV79405.1"/>
    </source>
</evidence>
<dbReference type="OrthoDB" id="10657707at2759"/>
<organism evidence="1 2">
    <name type="scientific">Halteria grandinella</name>
    <dbReference type="NCBI Taxonomy" id="5974"/>
    <lineage>
        <taxon>Eukaryota</taxon>
        <taxon>Sar</taxon>
        <taxon>Alveolata</taxon>
        <taxon>Ciliophora</taxon>
        <taxon>Intramacronucleata</taxon>
        <taxon>Spirotrichea</taxon>
        <taxon>Stichotrichia</taxon>
        <taxon>Sporadotrichida</taxon>
        <taxon>Halteriidae</taxon>
        <taxon>Halteria</taxon>
    </lineage>
</organism>
<dbReference type="AlphaFoldDB" id="A0A8J8NSI4"/>
<keyword evidence="2" id="KW-1185">Reference proteome</keyword>